<accession>A0ABQ5HNS5</accession>
<protein>
    <submittedName>
        <fullName evidence="2">Uncharacterized protein</fullName>
    </submittedName>
</protein>
<evidence type="ECO:0000313" key="2">
    <source>
        <dbReference type="EMBL" id="GJT89454.1"/>
    </source>
</evidence>
<proteinExistence type="predicted"/>
<reference evidence="2" key="2">
    <citation type="submission" date="2022-01" db="EMBL/GenBank/DDBJ databases">
        <authorList>
            <person name="Yamashiro T."/>
            <person name="Shiraishi A."/>
            <person name="Satake H."/>
            <person name="Nakayama K."/>
        </authorList>
    </citation>
    <scope>NUCLEOTIDE SEQUENCE</scope>
</reference>
<keyword evidence="3" id="KW-1185">Reference proteome</keyword>
<comment type="caution">
    <text evidence="2">The sequence shown here is derived from an EMBL/GenBank/DDBJ whole genome shotgun (WGS) entry which is preliminary data.</text>
</comment>
<name>A0ABQ5HNS5_9ASTR</name>
<dbReference type="Proteomes" id="UP001151760">
    <property type="component" value="Unassembled WGS sequence"/>
</dbReference>
<evidence type="ECO:0000313" key="3">
    <source>
        <dbReference type="Proteomes" id="UP001151760"/>
    </source>
</evidence>
<dbReference type="EMBL" id="BQNB010019826">
    <property type="protein sequence ID" value="GJT89454.1"/>
    <property type="molecule type" value="Genomic_DNA"/>
</dbReference>
<evidence type="ECO:0000256" key="1">
    <source>
        <dbReference type="SAM" id="MobiDB-lite"/>
    </source>
</evidence>
<feature type="region of interest" description="Disordered" evidence="1">
    <location>
        <begin position="14"/>
        <end position="54"/>
    </location>
</feature>
<organism evidence="2 3">
    <name type="scientific">Tanacetum coccineum</name>
    <dbReference type="NCBI Taxonomy" id="301880"/>
    <lineage>
        <taxon>Eukaryota</taxon>
        <taxon>Viridiplantae</taxon>
        <taxon>Streptophyta</taxon>
        <taxon>Embryophyta</taxon>
        <taxon>Tracheophyta</taxon>
        <taxon>Spermatophyta</taxon>
        <taxon>Magnoliopsida</taxon>
        <taxon>eudicotyledons</taxon>
        <taxon>Gunneridae</taxon>
        <taxon>Pentapetalae</taxon>
        <taxon>asterids</taxon>
        <taxon>campanulids</taxon>
        <taxon>Asterales</taxon>
        <taxon>Asteraceae</taxon>
        <taxon>Asteroideae</taxon>
        <taxon>Anthemideae</taxon>
        <taxon>Anthemidinae</taxon>
        <taxon>Tanacetum</taxon>
    </lineage>
</organism>
<sequence>MLIKKTRKMLKRLKNSRLMMSKKGDDQAEDDQVGVPVSTTHKEKPDLLQSTSSHSISSNFGVPIIQQEPLHEVNVFVIPDPTRIPPSTPPTPISTTIPEVPISLVHESKALTEALQRLLALEKEVNKLKQVNQSEFIRELTRTQVPTAISTFLRSRLEKSL</sequence>
<reference evidence="2" key="1">
    <citation type="journal article" date="2022" name="Int. J. Mol. Sci.">
        <title>Draft Genome of Tanacetum Coccineum: Genomic Comparison of Closely Related Tanacetum-Family Plants.</title>
        <authorList>
            <person name="Yamashiro T."/>
            <person name="Shiraishi A."/>
            <person name="Nakayama K."/>
            <person name="Satake H."/>
        </authorList>
    </citation>
    <scope>NUCLEOTIDE SEQUENCE</scope>
</reference>
<gene>
    <name evidence="2" type="ORF">Tco_1071171</name>
</gene>